<sequence>MSCKDCIHCSACMHARTAALDPYQSRPFDKDTGDCSDWLTCYPQEVKYSRWEYYNDTVRCMNCDHYTNDFYFDDRDEVVLPKYCSNCGCRMEE</sequence>
<dbReference type="EMBL" id="BK014855">
    <property type="protein sequence ID" value="DAD78980.1"/>
    <property type="molecule type" value="Genomic_DNA"/>
</dbReference>
<protein>
    <submittedName>
        <fullName evidence="1">Zinc-ribbon domain protein</fullName>
    </submittedName>
</protein>
<evidence type="ECO:0000313" key="1">
    <source>
        <dbReference type="EMBL" id="DAD78980.1"/>
    </source>
</evidence>
<proteinExistence type="predicted"/>
<accession>A0A8S5M9T4</accession>
<reference evidence="1" key="1">
    <citation type="journal article" date="2021" name="Proc. Natl. Acad. Sci. U.S.A.">
        <title>A Catalog of Tens of Thousands of Viruses from Human Metagenomes Reveals Hidden Associations with Chronic Diseases.</title>
        <authorList>
            <person name="Tisza M.J."/>
            <person name="Buck C.B."/>
        </authorList>
    </citation>
    <scope>NUCLEOTIDE SEQUENCE</scope>
    <source>
        <strain evidence="1">Ctv4j104</strain>
    </source>
</reference>
<organism evidence="1">
    <name type="scientific">Siphoviridae sp. ctv4j104</name>
    <dbReference type="NCBI Taxonomy" id="2826510"/>
    <lineage>
        <taxon>Viruses</taxon>
        <taxon>Duplodnaviria</taxon>
        <taxon>Heunggongvirae</taxon>
        <taxon>Uroviricota</taxon>
        <taxon>Caudoviricetes</taxon>
    </lineage>
</organism>
<name>A0A8S5M9T4_9CAUD</name>